<dbReference type="FunFam" id="3.40.50.720:FF:000084">
    <property type="entry name" value="Short-chain dehydrogenase reductase"/>
    <property type="match status" value="1"/>
</dbReference>
<proteinExistence type="inferred from homology"/>
<dbReference type="Gene3D" id="3.40.50.720">
    <property type="entry name" value="NAD(P)-binding Rossmann-like Domain"/>
    <property type="match status" value="1"/>
</dbReference>
<gene>
    <name evidence="4" type="ORF">K435DRAFT_805005</name>
</gene>
<dbReference type="InterPro" id="IPR002347">
    <property type="entry name" value="SDR_fam"/>
</dbReference>
<dbReference type="Proteomes" id="UP000297245">
    <property type="component" value="Unassembled WGS sequence"/>
</dbReference>
<evidence type="ECO:0000256" key="1">
    <source>
        <dbReference type="ARBA" id="ARBA00006484"/>
    </source>
</evidence>
<dbReference type="AlphaFoldDB" id="A0A4S8LCC6"/>
<dbReference type="GO" id="GO:0048038">
    <property type="term" value="F:quinone binding"/>
    <property type="evidence" value="ECO:0007669"/>
    <property type="project" value="TreeGrafter"/>
</dbReference>
<dbReference type="PANTHER" id="PTHR42760:SF121">
    <property type="entry name" value="3-OXOACYL-(ACYL-CARRIER-PROTEIN) REDUCTASE"/>
    <property type="match status" value="1"/>
</dbReference>
<accession>A0A4S8LCC6</accession>
<keyword evidence="5" id="KW-1185">Reference proteome</keyword>
<keyword evidence="2" id="KW-0521">NADP</keyword>
<dbReference type="PRINTS" id="PR00081">
    <property type="entry name" value="GDHRDH"/>
</dbReference>
<dbReference type="SUPFAM" id="SSF51735">
    <property type="entry name" value="NAD(P)-binding Rossmann-fold domains"/>
    <property type="match status" value="1"/>
</dbReference>
<evidence type="ECO:0000256" key="3">
    <source>
        <dbReference type="RuleBase" id="RU000363"/>
    </source>
</evidence>
<dbReference type="InterPro" id="IPR020904">
    <property type="entry name" value="Sc_DH/Rdtase_CS"/>
</dbReference>
<dbReference type="PANTHER" id="PTHR42760">
    <property type="entry name" value="SHORT-CHAIN DEHYDROGENASES/REDUCTASES FAMILY MEMBER"/>
    <property type="match status" value="1"/>
</dbReference>
<dbReference type="GO" id="GO:0016616">
    <property type="term" value="F:oxidoreductase activity, acting on the CH-OH group of donors, NAD or NADP as acceptor"/>
    <property type="evidence" value="ECO:0007669"/>
    <property type="project" value="TreeGrafter"/>
</dbReference>
<dbReference type="PRINTS" id="PR00080">
    <property type="entry name" value="SDRFAMILY"/>
</dbReference>
<comment type="similarity">
    <text evidence="1 3">Belongs to the short-chain dehydrogenases/reductases (SDR) family.</text>
</comment>
<name>A0A4S8LCC6_DENBC</name>
<dbReference type="PROSITE" id="PS00061">
    <property type="entry name" value="ADH_SHORT"/>
    <property type="match status" value="1"/>
</dbReference>
<dbReference type="EMBL" id="ML179492">
    <property type="protein sequence ID" value="THU86547.1"/>
    <property type="molecule type" value="Genomic_DNA"/>
</dbReference>
<sequence length="293" mass="31185">MFSQVVIQSVRLRQYSLSIGFAATGRRAFSASKIASRNAIVTGAGQGIGRAIALRLAQDGFDVCVNDLESNASCVTSLVNEIQAMGREAVIAYANVAKRSEVETVVDKSVDKLGPLSLMVANAGIAKVQWMMESTEEDWRRIFDVNVFGVVNCNIAAAKQFVRQGTGGKILNAASGTSFRPSTLIAPYSATKASVRSITQAFAMELAKHNITVNAYAPGIVDSPMWEQIDEGLSKINGLPKGENFRRSGTSLITLGRTSVPEDVSKAVSFLAGPDSDYMTGQTVACDGGIIFT</sequence>
<organism evidence="4 5">
    <name type="scientific">Dendrothele bispora (strain CBS 962.96)</name>
    <dbReference type="NCBI Taxonomy" id="1314807"/>
    <lineage>
        <taxon>Eukaryota</taxon>
        <taxon>Fungi</taxon>
        <taxon>Dikarya</taxon>
        <taxon>Basidiomycota</taxon>
        <taxon>Agaricomycotina</taxon>
        <taxon>Agaricomycetes</taxon>
        <taxon>Agaricomycetidae</taxon>
        <taxon>Agaricales</taxon>
        <taxon>Agaricales incertae sedis</taxon>
        <taxon>Dendrothele</taxon>
    </lineage>
</organism>
<dbReference type="InterPro" id="IPR036291">
    <property type="entry name" value="NAD(P)-bd_dom_sf"/>
</dbReference>
<dbReference type="Pfam" id="PF00106">
    <property type="entry name" value="adh_short"/>
    <property type="match status" value="1"/>
</dbReference>
<evidence type="ECO:0000313" key="4">
    <source>
        <dbReference type="EMBL" id="THU86547.1"/>
    </source>
</evidence>
<evidence type="ECO:0000313" key="5">
    <source>
        <dbReference type="Proteomes" id="UP000297245"/>
    </source>
</evidence>
<evidence type="ECO:0000256" key="2">
    <source>
        <dbReference type="ARBA" id="ARBA00022857"/>
    </source>
</evidence>
<dbReference type="OrthoDB" id="498125at2759"/>
<reference evidence="4 5" key="1">
    <citation type="journal article" date="2019" name="Nat. Ecol. Evol.">
        <title>Megaphylogeny resolves global patterns of mushroom evolution.</title>
        <authorList>
            <person name="Varga T."/>
            <person name="Krizsan K."/>
            <person name="Foldi C."/>
            <person name="Dima B."/>
            <person name="Sanchez-Garcia M."/>
            <person name="Sanchez-Ramirez S."/>
            <person name="Szollosi G.J."/>
            <person name="Szarkandi J.G."/>
            <person name="Papp V."/>
            <person name="Albert L."/>
            <person name="Andreopoulos W."/>
            <person name="Angelini C."/>
            <person name="Antonin V."/>
            <person name="Barry K.W."/>
            <person name="Bougher N.L."/>
            <person name="Buchanan P."/>
            <person name="Buyck B."/>
            <person name="Bense V."/>
            <person name="Catcheside P."/>
            <person name="Chovatia M."/>
            <person name="Cooper J."/>
            <person name="Damon W."/>
            <person name="Desjardin D."/>
            <person name="Finy P."/>
            <person name="Geml J."/>
            <person name="Haridas S."/>
            <person name="Hughes K."/>
            <person name="Justo A."/>
            <person name="Karasinski D."/>
            <person name="Kautmanova I."/>
            <person name="Kiss B."/>
            <person name="Kocsube S."/>
            <person name="Kotiranta H."/>
            <person name="LaButti K.M."/>
            <person name="Lechner B.E."/>
            <person name="Liimatainen K."/>
            <person name="Lipzen A."/>
            <person name="Lukacs Z."/>
            <person name="Mihaltcheva S."/>
            <person name="Morgado L.N."/>
            <person name="Niskanen T."/>
            <person name="Noordeloos M.E."/>
            <person name="Ohm R.A."/>
            <person name="Ortiz-Santana B."/>
            <person name="Ovrebo C."/>
            <person name="Racz N."/>
            <person name="Riley R."/>
            <person name="Savchenko A."/>
            <person name="Shiryaev A."/>
            <person name="Soop K."/>
            <person name="Spirin V."/>
            <person name="Szebenyi C."/>
            <person name="Tomsovsky M."/>
            <person name="Tulloss R.E."/>
            <person name="Uehling J."/>
            <person name="Grigoriev I.V."/>
            <person name="Vagvolgyi C."/>
            <person name="Papp T."/>
            <person name="Martin F.M."/>
            <person name="Miettinen O."/>
            <person name="Hibbett D.S."/>
            <person name="Nagy L.G."/>
        </authorList>
    </citation>
    <scope>NUCLEOTIDE SEQUENCE [LARGE SCALE GENOMIC DNA]</scope>
    <source>
        <strain evidence="4 5">CBS 962.96</strain>
    </source>
</reference>
<protein>
    <submittedName>
        <fullName evidence="4">NAD(P)-binding protein</fullName>
    </submittedName>
</protein>
<dbReference type="GO" id="GO:0006633">
    <property type="term" value="P:fatty acid biosynthetic process"/>
    <property type="evidence" value="ECO:0007669"/>
    <property type="project" value="TreeGrafter"/>
</dbReference>